<keyword evidence="1" id="KW-0472">Membrane</keyword>
<dbReference type="Pfam" id="PF07963">
    <property type="entry name" value="N_methyl"/>
    <property type="match status" value="1"/>
</dbReference>
<evidence type="ECO:0000313" key="2">
    <source>
        <dbReference type="EMBL" id="PIR41258.1"/>
    </source>
</evidence>
<keyword evidence="1" id="KW-0812">Transmembrane</keyword>
<reference evidence="2 3" key="1">
    <citation type="submission" date="2017-09" db="EMBL/GenBank/DDBJ databases">
        <title>Depth-based differentiation of microbial function through sediment-hosted aquifers and enrichment of novel symbionts in the deep terrestrial subsurface.</title>
        <authorList>
            <person name="Probst A.J."/>
            <person name="Ladd B."/>
            <person name="Jarett J.K."/>
            <person name="Geller-Mcgrath D.E."/>
            <person name="Sieber C.M."/>
            <person name="Emerson J.B."/>
            <person name="Anantharaman K."/>
            <person name="Thomas B.C."/>
            <person name="Malmstrom R."/>
            <person name="Stieglmeier M."/>
            <person name="Klingl A."/>
            <person name="Woyke T."/>
            <person name="Ryan C.M."/>
            <person name="Banfield J.F."/>
        </authorList>
    </citation>
    <scope>NUCLEOTIDE SEQUENCE [LARGE SCALE GENOMIC DNA]</scope>
    <source>
        <strain evidence="2">CG10_big_fil_rev_8_21_14_0_10_46_23</strain>
    </source>
</reference>
<sequence length="176" mass="19255">MTGYPNFKNKESQAGFTLVELLISIFIFSVVILGIGGIFVGALNIQRRAQLIQEVQENINFSFEAIAREIRVARINCGGCTSPTATLNIDHPVNGNITYQLNNGVINRVVAEESATTLLTAEDITITDLDFYISGVGEDNRQPRVTMVVSAQATKGRTTVTLTTQTTLSQRFVIDQ</sequence>
<gene>
    <name evidence="2" type="ORF">COV31_02535</name>
</gene>
<protein>
    <recommendedName>
        <fullName evidence="4">Prepilin-type N-terminal cleavage/methylation domain-containing protein</fullName>
    </recommendedName>
</protein>
<accession>A0A2H0R404</accession>
<keyword evidence="1" id="KW-1133">Transmembrane helix</keyword>
<feature type="transmembrane region" description="Helical" evidence="1">
    <location>
        <begin position="21"/>
        <end position="43"/>
    </location>
</feature>
<dbReference type="EMBL" id="PCXO01000010">
    <property type="protein sequence ID" value="PIR41258.1"/>
    <property type="molecule type" value="Genomic_DNA"/>
</dbReference>
<evidence type="ECO:0000313" key="3">
    <source>
        <dbReference type="Proteomes" id="UP000230232"/>
    </source>
</evidence>
<dbReference type="Proteomes" id="UP000230232">
    <property type="component" value="Unassembled WGS sequence"/>
</dbReference>
<dbReference type="NCBIfam" id="TIGR02532">
    <property type="entry name" value="IV_pilin_GFxxxE"/>
    <property type="match status" value="1"/>
</dbReference>
<comment type="caution">
    <text evidence="2">The sequence shown here is derived from an EMBL/GenBank/DDBJ whole genome shotgun (WGS) entry which is preliminary data.</text>
</comment>
<proteinExistence type="predicted"/>
<evidence type="ECO:0008006" key="4">
    <source>
        <dbReference type="Google" id="ProtNLM"/>
    </source>
</evidence>
<dbReference type="PROSITE" id="PS00409">
    <property type="entry name" value="PROKAR_NTER_METHYL"/>
    <property type="match status" value="1"/>
</dbReference>
<organism evidence="2 3">
    <name type="scientific">Candidatus Yanofskybacteria bacterium CG10_big_fil_rev_8_21_14_0_10_46_23</name>
    <dbReference type="NCBI Taxonomy" id="1975098"/>
    <lineage>
        <taxon>Bacteria</taxon>
        <taxon>Candidatus Yanofskyibacteriota</taxon>
    </lineage>
</organism>
<name>A0A2H0R404_9BACT</name>
<dbReference type="InterPro" id="IPR012902">
    <property type="entry name" value="N_methyl_site"/>
</dbReference>
<evidence type="ECO:0000256" key="1">
    <source>
        <dbReference type="SAM" id="Phobius"/>
    </source>
</evidence>
<dbReference type="AlphaFoldDB" id="A0A2H0R404"/>